<evidence type="ECO:0000313" key="4">
    <source>
        <dbReference type="EMBL" id="WRQ85539.1"/>
    </source>
</evidence>
<evidence type="ECO:0000259" key="3">
    <source>
        <dbReference type="Pfam" id="PF13751"/>
    </source>
</evidence>
<dbReference type="RefSeq" id="WP_324725960.1">
    <property type="nucleotide sequence ID" value="NZ_CP139781.1"/>
</dbReference>
<reference evidence="4 10" key="1">
    <citation type="submission" date="2021-08" db="EMBL/GenBank/DDBJ databases">
        <authorList>
            <person name="Zhang D."/>
            <person name="Zhang A."/>
            <person name="Wang L."/>
        </authorList>
    </citation>
    <scope>NUCLEOTIDE SEQUENCE [LARGE SCALE GENOMIC DNA]</scope>
    <source>
        <strain evidence="4 10">WL0086</strain>
    </source>
</reference>
<evidence type="ECO:0000313" key="10">
    <source>
        <dbReference type="Proteomes" id="UP000738431"/>
    </source>
</evidence>
<feature type="compositionally biased region" description="Basic and acidic residues" evidence="1">
    <location>
        <begin position="229"/>
        <end position="238"/>
    </location>
</feature>
<feature type="compositionally biased region" description="Polar residues" evidence="1">
    <location>
        <begin position="240"/>
        <end position="252"/>
    </location>
</feature>
<evidence type="ECO:0000313" key="6">
    <source>
        <dbReference type="EMBL" id="WRQ87770.1"/>
    </source>
</evidence>
<feature type="region of interest" description="Disordered" evidence="1">
    <location>
        <begin position="185"/>
        <end position="214"/>
    </location>
</feature>
<dbReference type="Pfam" id="PF13751">
    <property type="entry name" value="DDE_Tnp_1_6"/>
    <property type="match status" value="1"/>
</dbReference>
<feature type="region of interest" description="Disordered" evidence="1">
    <location>
        <begin position="347"/>
        <end position="374"/>
    </location>
</feature>
<dbReference type="EMBL" id="CP139781">
    <property type="protein sequence ID" value="WRQ85542.1"/>
    <property type="molecule type" value="Genomic_DNA"/>
</dbReference>
<gene>
    <name evidence="7" type="ORF">K1X11_005435</name>
    <name evidence="8" type="ORF">K1X11_005465</name>
    <name evidence="9" type="ORF">K1X11_005495</name>
    <name evidence="4" type="ORF">K1X11_012070</name>
    <name evidence="5" type="ORF">K1X11_012085</name>
    <name evidence="6" type="ORF">K1X11_023405</name>
</gene>
<evidence type="ECO:0000259" key="2">
    <source>
        <dbReference type="Pfam" id="PF05598"/>
    </source>
</evidence>
<sequence length="532" mass="59931">MGTPERGVHIMAKYKPYDYAQTMMVAVSLADQLQPGTLEHTIHYVVQERLDLRAFDAEHHNDDGGRPGYDPRVLLKVVLLGYSRGLLSSRKLEAACREQIVFMALCCGQRPDHSTIATFVSGMGEERISTLFSQVLLVCHEAELLGGTHFAIDGYKLSSNAAKESSGTHEDLRKKRDKLKELVREHVRTHQHNDRRSEDGKGGGSSSLLPRDPAKRLARLQRQAERIERFLNENEPRQGRSGTEIQSNVTDNESAKMKSSHGIIQGYNANAMVDAKHQVIVHGEAFGVGDDGAVATAMLAGAATHLTHATGEDDPLRQKIVSADTGYFSNQNLEAFEAAEVDAYVPDPKFRSRDPQLATAKRHRRPTDRRKQDYRSKRRWFRGDDFTFDEATERLMCPAGQRLYRCGHDHVTAQGYRATSYRAPKTACLSCELRDRCLQHPESGNPRQVRVFHGRVTETLTSRMKDKIDTPEGRQIYSRRLGIVEPVFGNLGAQKGMNRSTLRGRAKVDTQWKLYCLVHNLEKIARHGRPIR</sequence>
<reference evidence="4 10" key="2">
    <citation type="submission" date="2023-12" db="EMBL/GenBank/DDBJ databases">
        <title>Description of an unclassified Opitutus bacterium of Verrucomicrobiota.</title>
        <authorList>
            <person name="Zhang D.-F."/>
        </authorList>
    </citation>
    <scope>NUCLEOTIDE SEQUENCE [LARGE SCALE GENOMIC DNA]</scope>
    <source>
        <strain evidence="4 10">WL0086</strain>
    </source>
</reference>
<dbReference type="EMBL" id="CP139781">
    <property type="protein sequence ID" value="WRQ88844.1"/>
    <property type="molecule type" value="Genomic_DNA"/>
</dbReference>
<keyword evidence="10" id="KW-1185">Reference proteome</keyword>
<dbReference type="EMBL" id="CP139781">
    <property type="protein sequence ID" value="WRQ87770.1"/>
    <property type="molecule type" value="Genomic_DNA"/>
</dbReference>
<protein>
    <submittedName>
        <fullName evidence="4">IS1182 family transposase</fullName>
    </submittedName>
</protein>
<evidence type="ECO:0000313" key="7">
    <source>
        <dbReference type="EMBL" id="WRQ88838.1"/>
    </source>
</evidence>
<feature type="compositionally biased region" description="Basic and acidic residues" evidence="1">
    <location>
        <begin position="185"/>
        <end position="201"/>
    </location>
</feature>
<dbReference type="InterPro" id="IPR008490">
    <property type="entry name" value="Transposase_InsH_N"/>
</dbReference>
<dbReference type="InterPro" id="IPR025668">
    <property type="entry name" value="Tnp_DDE_dom"/>
</dbReference>
<evidence type="ECO:0000313" key="5">
    <source>
        <dbReference type="EMBL" id="WRQ85542.1"/>
    </source>
</evidence>
<evidence type="ECO:0000256" key="1">
    <source>
        <dbReference type="SAM" id="MobiDB-lite"/>
    </source>
</evidence>
<dbReference type="NCBIfam" id="NF033551">
    <property type="entry name" value="transpos_IS1182"/>
    <property type="match status" value="1"/>
</dbReference>
<dbReference type="PANTHER" id="PTHR33408:SF4">
    <property type="entry name" value="TRANSPOSASE DDE DOMAIN-CONTAINING PROTEIN"/>
    <property type="match status" value="1"/>
</dbReference>
<dbReference type="Pfam" id="PF05598">
    <property type="entry name" value="DUF772"/>
    <property type="match status" value="1"/>
</dbReference>
<evidence type="ECO:0000313" key="9">
    <source>
        <dbReference type="EMBL" id="WRQ88850.1"/>
    </source>
</evidence>
<dbReference type="PANTHER" id="PTHR33408">
    <property type="entry name" value="TRANSPOSASE"/>
    <property type="match status" value="1"/>
</dbReference>
<feature type="domain" description="Transposase InsH N-terminal" evidence="2">
    <location>
        <begin position="30"/>
        <end position="120"/>
    </location>
</feature>
<dbReference type="EMBL" id="CP139781">
    <property type="protein sequence ID" value="WRQ88850.1"/>
    <property type="molecule type" value="Genomic_DNA"/>
</dbReference>
<dbReference type="InterPro" id="IPR047629">
    <property type="entry name" value="IS1182_transpos"/>
</dbReference>
<feature type="region of interest" description="Disordered" evidence="1">
    <location>
        <begin position="229"/>
        <end position="256"/>
    </location>
</feature>
<dbReference type="EMBL" id="CP139781">
    <property type="protein sequence ID" value="WRQ88838.1"/>
    <property type="molecule type" value="Genomic_DNA"/>
</dbReference>
<organism evidence="4 10">
    <name type="scientific">Actomonas aquatica</name>
    <dbReference type="NCBI Taxonomy" id="2866162"/>
    <lineage>
        <taxon>Bacteria</taxon>
        <taxon>Pseudomonadati</taxon>
        <taxon>Verrucomicrobiota</taxon>
        <taxon>Opitutia</taxon>
        <taxon>Opitutales</taxon>
        <taxon>Opitutaceae</taxon>
        <taxon>Actomonas</taxon>
    </lineage>
</organism>
<dbReference type="EMBL" id="CP139781">
    <property type="protein sequence ID" value="WRQ85539.1"/>
    <property type="molecule type" value="Genomic_DNA"/>
</dbReference>
<evidence type="ECO:0000313" key="8">
    <source>
        <dbReference type="EMBL" id="WRQ88844.1"/>
    </source>
</evidence>
<feature type="domain" description="Transposase DDE" evidence="3">
    <location>
        <begin position="396"/>
        <end position="524"/>
    </location>
</feature>
<name>A0ABZ1C4V9_9BACT</name>
<proteinExistence type="predicted"/>
<dbReference type="Proteomes" id="UP000738431">
    <property type="component" value="Chromosome"/>
</dbReference>
<accession>A0ABZ1C4V9</accession>